<gene>
    <name evidence="1" type="ORF">SAMN05216262_1123</name>
</gene>
<dbReference type="Proteomes" id="UP000199297">
    <property type="component" value="Unassembled WGS sequence"/>
</dbReference>
<dbReference type="InterPro" id="IPR010133">
    <property type="entry name" value="Bacteriocin_signal_seq"/>
</dbReference>
<dbReference type="STRING" id="641665.GCA_002104455_01043"/>
<name>A0A1H7QJC2_9GAMM</name>
<organism evidence="1 2">
    <name type="scientific">Colwellia chukchiensis</name>
    <dbReference type="NCBI Taxonomy" id="641665"/>
    <lineage>
        <taxon>Bacteria</taxon>
        <taxon>Pseudomonadati</taxon>
        <taxon>Pseudomonadota</taxon>
        <taxon>Gammaproteobacteria</taxon>
        <taxon>Alteromonadales</taxon>
        <taxon>Colwelliaceae</taxon>
        <taxon>Colwellia</taxon>
    </lineage>
</organism>
<reference evidence="2" key="1">
    <citation type="submission" date="2016-10" db="EMBL/GenBank/DDBJ databases">
        <authorList>
            <person name="Varghese N."/>
            <person name="Submissions S."/>
        </authorList>
    </citation>
    <scope>NUCLEOTIDE SEQUENCE [LARGE SCALE GENOMIC DNA]</scope>
    <source>
        <strain evidence="2">CGMCC 1.9127</strain>
    </source>
</reference>
<sequence length="54" mass="6126">MREFNEIQELTTEEMKQVNGGYYLDNPGSEAGKTLNDLGELGVKLGSWLYDAWN</sequence>
<dbReference type="EMBL" id="FOBI01000012">
    <property type="protein sequence ID" value="SEL48221.1"/>
    <property type="molecule type" value="Genomic_DNA"/>
</dbReference>
<proteinExistence type="predicted"/>
<dbReference type="AlphaFoldDB" id="A0A1H7QJC2"/>
<evidence type="ECO:0000313" key="1">
    <source>
        <dbReference type="EMBL" id="SEL48221.1"/>
    </source>
</evidence>
<evidence type="ECO:0000313" key="2">
    <source>
        <dbReference type="Proteomes" id="UP000199297"/>
    </source>
</evidence>
<dbReference type="NCBIfam" id="TIGR01847">
    <property type="entry name" value="bacteriocin_sig"/>
    <property type="match status" value="1"/>
</dbReference>
<accession>A0A1H7QJC2</accession>
<protein>
    <submittedName>
        <fullName evidence="1">Bacteriocin-type signal sequence-containing protein</fullName>
    </submittedName>
</protein>
<keyword evidence="2" id="KW-1185">Reference proteome</keyword>